<name>X0VGW6_9ZZZZ</name>
<dbReference type="AlphaFoldDB" id="X0VGW6"/>
<dbReference type="Pfam" id="PF24175">
    <property type="entry name" value="SU10_adaptor"/>
    <property type="match status" value="1"/>
</dbReference>
<accession>X0VGW6</accession>
<protein>
    <submittedName>
        <fullName evidence="1">Uncharacterized protein</fullName>
    </submittedName>
</protein>
<comment type="caution">
    <text evidence="1">The sequence shown here is derived from an EMBL/GenBank/DDBJ whole genome shotgun (WGS) entry which is preliminary data.</text>
</comment>
<reference evidence="1" key="1">
    <citation type="journal article" date="2014" name="Front. Microbiol.">
        <title>High frequency of phylogenetically diverse reductive dehalogenase-homologous genes in deep subseafloor sedimentary metagenomes.</title>
        <authorList>
            <person name="Kawai M."/>
            <person name="Futagami T."/>
            <person name="Toyoda A."/>
            <person name="Takaki Y."/>
            <person name="Nishi S."/>
            <person name="Hori S."/>
            <person name="Arai W."/>
            <person name="Tsubouchi T."/>
            <person name="Morono Y."/>
            <person name="Uchiyama I."/>
            <person name="Ito T."/>
            <person name="Fujiyama A."/>
            <person name="Inagaki F."/>
            <person name="Takami H."/>
        </authorList>
    </citation>
    <scope>NUCLEOTIDE SEQUENCE</scope>
    <source>
        <strain evidence="1">Expedition CK06-06</strain>
    </source>
</reference>
<sequence>MTTYTELVTQIREYTETDSNVLTDTIINDFIEHTENRILRELNIPAFVSHQFANFTTSNPFLSLPGGAGPTPVLFATINSLMIYSANGTGDRTFLERKDVSFMNEYWPDRTVTGTPKYYSQWDDNTVYVVPTPDAAYTVELSLSKLPDRLNTSTT</sequence>
<dbReference type="InterPro" id="IPR056209">
    <property type="entry name" value="SU10_adaptor"/>
</dbReference>
<evidence type="ECO:0000313" key="1">
    <source>
        <dbReference type="EMBL" id="GAG11723.1"/>
    </source>
</evidence>
<proteinExistence type="predicted"/>
<organism evidence="1">
    <name type="scientific">marine sediment metagenome</name>
    <dbReference type="NCBI Taxonomy" id="412755"/>
    <lineage>
        <taxon>unclassified sequences</taxon>
        <taxon>metagenomes</taxon>
        <taxon>ecological metagenomes</taxon>
    </lineage>
</organism>
<feature type="non-terminal residue" evidence="1">
    <location>
        <position position="155"/>
    </location>
</feature>
<gene>
    <name evidence="1" type="ORF">S01H1_43080</name>
</gene>
<dbReference type="EMBL" id="BARS01027421">
    <property type="protein sequence ID" value="GAG11723.1"/>
    <property type="molecule type" value="Genomic_DNA"/>
</dbReference>